<evidence type="ECO:0000259" key="3">
    <source>
        <dbReference type="Pfam" id="PF03288"/>
    </source>
</evidence>
<gene>
    <name evidence="4" type="ORF">S01H1_49445</name>
</gene>
<keyword evidence="2" id="KW-0547">Nucleotide-binding</keyword>
<organism evidence="4">
    <name type="scientific">marine sediment metagenome</name>
    <dbReference type="NCBI Taxonomy" id="412755"/>
    <lineage>
        <taxon>unclassified sequences</taxon>
        <taxon>metagenomes</taxon>
        <taxon>ecological metagenomes</taxon>
    </lineage>
</organism>
<reference evidence="4" key="1">
    <citation type="journal article" date="2014" name="Front. Microbiol.">
        <title>High frequency of phylogenetically diverse reductive dehalogenase-homologous genes in deep subseafloor sedimentary metagenomes.</title>
        <authorList>
            <person name="Kawai M."/>
            <person name="Futagami T."/>
            <person name="Toyoda A."/>
            <person name="Takaki Y."/>
            <person name="Nishi S."/>
            <person name="Hori S."/>
            <person name="Arai W."/>
            <person name="Tsubouchi T."/>
            <person name="Morono Y."/>
            <person name="Uchiyama I."/>
            <person name="Ito T."/>
            <person name="Fujiyama A."/>
            <person name="Inagaki F."/>
            <person name="Takami H."/>
        </authorList>
    </citation>
    <scope>NUCLEOTIDE SEQUENCE</scope>
    <source>
        <strain evidence="4">Expedition CK06-06</strain>
    </source>
</reference>
<evidence type="ECO:0000256" key="2">
    <source>
        <dbReference type="ARBA" id="ARBA00022806"/>
    </source>
</evidence>
<sequence length="261" mass="29788">FMVDKAKRGGPDEAIASLENKRLVCSTELEDGQRLSVSLVKRMTGGEPLWCEHKFERGYNFQPTHKLWLSGNHEPVITDTTNSIWYRLKKIPFTVEIPEADRKRGYGEYLASEHSAAILAWLVRGCVEWRQTGTLGEPEAVKQAVAEYRDQQDILHDYLLERCVFQKSATIDQKALYTDYKKWAEDNDVYAIGKLTFRTRIQEKGASVAVGNRNIKIWRGIQLRTHSDDDVTSVTSVADFSESLLREASTEKTLLKTDNKS</sequence>
<dbReference type="PANTHER" id="PTHR35372:SF2">
    <property type="entry name" value="SF3 HELICASE DOMAIN-CONTAINING PROTEIN"/>
    <property type="match status" value="1"/>
</dbReference>
<dbReference type="Pfam" id="PF03288">
    <property type="entry name" value="Pox_D5"/>
    <property type="match status" value="1"/>
</dbReference>
<evidence type="ECO:0000313" key="4">
    <source>
        <dbReference type="EMBL" id="GAG22346.1"/>
    </source>
</evidence>
<dbReference type="GO" id="GO:0016787">
    <property type="term" value="F:hydrolase activity"/>
    <property type="evidence" value="ECO:0007669"/>
    <property type="project" value="UniProtKB-KW"/>
</dbReference>
<feature type="non-terminal residue" evidence="4">
    <location>
        <position position="261"/>
    </location>
</feature>
<dbReference type="AlphaFoldDB" id="X0XBK8"/>
<dbReference type="GO" id="GO:0004386">
    <property type="term" value="F:helicase activity"/>
    <property type="evidence" value="ECO:0007669"/>
    <property type="project" value="UniProtKB-KW"/>
</dbReference>
<dbReference type="InterPro" id="IPR004968">
    <property type="entry name" value="DNA_primase/NTPase_C"/>
</dbReference>
<comment type="caution">
    <text evidence="4">The sequence shown here is derived from an EMBL/GenBank/DDBJ whole genome shotgun (WGS) entry which is preliminary data.</text>
</comment>
<protein>
    <recommendedName>
        <fullName evidence="3">DNA primase/nucleoside triphosphatase C-terminal domain-containing protein</fullName>
    </recommendedName>
</protein>
<proteinExistence type="predicted"/>
<dbReference type="NCBIfam" id="TIGR01613">
    <property type="entry name" value="primase_Cterm"/>
    <property type="match status" value="1"/>
</dbReference>
<feature type="domain" description="DNA primase/nucleoside triphosphatase C-terminal" evidence="3">
    <location>
        <begin position="153"/>
        <end position="204"/>
    </location>
</feature>
<dbReference type="InterPro" id="IPR006500">
    <property type="entry name" value="Helicase_put_C_phage/plasmid"/>
</dbReference>
<dbReference type="PANTHER" id="PTHR35372">
    <property type="entry name" value="ATP BINDING PROTEIN-RELATED"/>
    <property type="match status" value="1"/>
</dbReference>
<dbReference type="EMBL" id="BARS01031813">
    <property type="protein sequence ID" value="GAG22346.1"/>
    <property type="molecule type" value="Genomic_DNA"/>
</dbReference>
<dbReference type="InterPro" id="IPR027417">
    <property type="entry name" value="P-loop_NTPase"/>
</dbReference>
<dbReference type="Gene3D" id="3.40.50.300">
    <property type="entry name" value="P-loop containing nucleotide triphosphate hydrolases"/>
    <property type="match status" value="1"/>
</dbReference>
<keyword evidence="2" id="KW-0067">ATP-binding</keyword>
<feature type="non-terminal residue" evidence="4">
    <location>
        <position position="1"/>
    </location>
</feature>
<name>X0XBK8_9ZZZZ</name>
<dbReference type="InterPro" id="IPR051620">
    <property type="entry name" value="ORF904-like_C"/>
</dbReference>
<evidence type="ECO:0000256" key="1">
    <source>
        <dbReference type="ARBA" id="ARBA00022801"/>
    </source>
</evidence>
<keyword evidence="1" id="KW-0378">Hydrolase</keyword>
<keyword evidence="2" id="KW-0347">Helicase</keyword>
<accession>X0XBK8</accession>